<evidence type="ECO:0000313" key="2">
    <source>
        <dbReference type="EMBL" id="CAG6531836.1"/>
    </source>
</evidence>
<proteinExistence type="predicted"/>
<feature type="region of interest" description="Disordered" evidence="1">
    <location>
        <begin position="1"/>
        <end position="36"/>
    </location>
</feature>
<accession>A0A8D8HC46</accession>
<reference evidence="2" key="1">
    <citation type="submission" date="2021-05" db="EMBL/GenBank/DDBJ databases">
        <authorList>
            <person name="Alioto T."/>
            <person name="Alioto T."/>
            <person name="Gomez Garrido J."/>
        </authorList>
    </citation>
    <scope>NUCLEOTIDE SEQUENCE</scope>
</reference>
<feature type="compositionally biased region" description="Polar residues" evidence="1">
    <location>
        <begin position="1"/>
        <end position="13"/>
    </location>
</feature>
<dbReference type="EMBL" id="HBUE01312082">
    <property type="protein sequence ID" value="CAG6583700.1"/>
    <property type="molecule type" value="Transcribed_RNA"/>
</dbReference>
<dbReference type="EMBL" id="HBUE01070806">
    <property type="protein sequence ID" value="CAG6472510.1"/>
    <property type="molecule type" value="Transcribed_RNA"/>
</dbReference>
<dbReference type="AlphaFoldDB" id="A0A8D8HC46"/>
<dbReference type="EMBL" id="HBUE01205783">
    <property type="protein sequence ID" value="CAG6531836.1"/>
    <property type="molecule type" value="Transcribed_RNA"/>
</dbReference>
<evidence type="ECO:0000256" key="1">
    <source>
        <dbReference type="SAM" id="MobiDB-lite"/>
    </source>
</evidence>
<name>A0A8D8HC46_CULPI</name>
<sequence length="260" mass="29503">MSNRSTRSNSVPSLASLFELENGNQNKRSRKELNKDSVPTMSLEDLWTKIESKMDSFKQDFDKRIDGLETQLSQLKTECTARIDDLSEAVVEVRADLNLASNWIGRVEKYQDLIITGVPYSPTENLKTVFRDISAKLAYDPLDVPMVDLKRLAKPPIAAGSAPPILCQFAIRNERNAFYSKYLSLRNLNLEHIGFNNKNRIFINENLTPQDREIRTAAIKLKKEGRIQQVFSRDGVVHVKSRGGPAEACYTVEHLRSCSK</sequence>
<protein>
    <submittedName>
        <fullName evidence="2">(northern house mosquito) hypothetical protein</fullName>
    </submittedName>
</protein>
<organism evidence="2">
    <name type="scientific">Culex pipiens</name>
    <name type="common">House mosquito</name>
    <dbReference type="NCBI Taxonomy" id="7175"/>
    <lineage>
        <taxon>Eukaryota</taxon>
        <taxon>Metazoa</taxon>
        <taxon>Ecdysozoa</taxon>
        <taxon>Arthropoda</taxon>
        <taxon>Hexapoda</taxon>
        <taxon>Insecta</taxon>
        <taxon>Pterygota</taxon>
        <taxon>Neoptera</taxon>
        <taxon>Endopterygota</taxon>
        <taxon>Diptera</taxon>
        <taxon>Nematocera</taxon>
        <taxon>Culicoidea</taxon>
        <taxon>Culicidae</taxon>
        <taxon>Culicinae</taxon>
        <taxon>Culicini</taxon>
        <taxon>Culex</taxon>
        <taxon>Culex</taxon>
    </lineage>
</organism>